<dbReference type="PROSITE" id="PS50404">
    <property type="entry name" value="GST_NTER"/>
    <property type="match status" value="1"/>
</dbReference>
<feature type="domain" description="GST N-terminal" evidence="3">
    <location>
        <begin position="4"/>
        <end position="90"/>
    </location>
</feature>
<dbReference type="FunFam" id="3.40.30.10:FF:000172">
    <property type="entry name" value="Glutathione S-transferase GstA"/>
    <property type="match status" value="1"/>
</dbReference>
<dbReference type="InterPro" id="IPR004045">
    <property type="entry name" value="Glutathione_S-Trfase_N"/>
</dbReference>
<dbReference type="PANTHER" id="PTHR44051:SF8">
    <property type="entry name" value="GLUTATHIONE S-TRANSFERASE GSTA"/>
    <property type="match status" value="1"/>
</dbReference>
<feature type="domain" description="GST C-terminal" evidence="4">
    <location>
        <begin position="97"/>
        <end position="215"/>
    </location>
</feature>
<gene>
    <name evidence="5" type="ORF">TGAM01_v210782</name>
</gene>
<dbReference type="Gene3D" id="3.40.30.10">
    <property type="entry name" value="Glutaredoxin"/>
    <property type="match status" value="1"/>
</dbReference>
<reference evidence="5 6" key="1">
    <citation type="journal article" date="2016" name="Genome Announc.">
        <title>Draft Whole-Genome Sequence of Trichoderma gamsii T6085, a Promising Biocontrol Agent of Fusarium Head Blight on Wheat.</title>
        <authorList>
            <person name="Baroncelli R."/>
            <person name="Zapparata A."/>
            <person name="Piaggeschi G."/>
            <person name="Sarrocco S."/>
            <person name="Vannacci G."/>
        </authorList>
    </citation>
    <scope>NUCLEOTIDE SEQUENCE [LARGE SCALE GENOMIC DNA]</scope>
    <source>
        <strain evidence="5 6">T6085</strain>
    </source>
</reference>
<dbReference type="Pfam" id="PF00043">
    <property type="entry name" value="GST_C"/>
    <property type="match status" value="1"/>
</dbReference>
<keyword evidence="6" id="KW-1185">Reference proteome</keyword>
<evidence type="ECO:0000259" key="4">
    <source>
        <dbReference type="PROSITE" id="PS50405"/>
    </source>
</evidence>
<evidence type="ECO:0000256" key="1">
    <source>
        <dbReference type="ARBA" id="ARBA00007409"/>
    </source>
</evidence>
<accession>A0A2P4Z7U3</accession>
<dbReference type="InterPro" id="IPR036282">
    <property type="entry name" value="Glutathione-S-Trfase_C_sf"/>
</dbReference>
<evidence type="ECO:0000259" key="3">
    <source>
        <dbReference type="PROSITE" id="PS50404"/>
    </source>
</evidence>
<evidence type="ECO:0000313" key="5">
    <source>
        <dbReference type="EMBL" id="PON20340.1"/>
    </source>
</evidence>
<proteinExistence type="inferred from homology"/>
<dbReference type="SUPFAM" id="SSF52833">
    <property type="entry name" value="Thioredoxin-like"/>
    <property type="match status" value="1"/>
</dbReference>
<name>A0A2P4Z7U3_9HYPO</name>
<dbReference type="InterPro" id="IPR010987">
    <property type="entry name" value="Glutathione-S-Trfase_C-like"/>
</dbReference>
<dbReference type="GeneID" id="29983164"/>
<dbReference type="InterPro" id="IPR036249">
    <property type="entry name" value="Thioredoxin-like_sf"/>
</dbReference>
<dbReference type="RefSeq" id="XP_018663847.1">
    <property type="nucleotide sequence ID" value="XM_018803081.1"/>
</dbReference>
<comment type="similarity">
    <text evidence="1 2">Belongs to the GST superfamily.</text>
</comment>
<sequence length="215" mass="24620">MGIPTDITLYTVATPNGIKISILLEELGLEYKVRAIDVSINEQKEPWFLKINPNGRLPAVTDKWTDGSDIHVFESGAILQYLVDRYDKDNRVSYSRDSKEIWEVNSWLHWQIGGVGPMQGQAKHFINAAPEKNQYSIDRYINETRRLYSVMESQLAKSTSGFLVGNRVTIADCALFGWVLDRDYTGISLDKFPHIDKWLRTLSQRPAFQKGRQVP</sequence>
<comment type="caution">
    <text evidence="5">The sequence shown here is derived from an EMBL/GenBank/DDBJ whole genome shotgun (WGS) entry which is preliminary data.</text>
</comment>
<dbReference type="InterPro" id="IPR040079">
    <property type="entry name" value="Glutathione_S-Trfase"/>
</dbReference>
<dbReference type="Pfam" id="PF02798">
    <property type="entry name" value="GST_N"/>
    <property type="match status" value="1"/>
</dbReference>
<dbReference type="CDD" id="cd03048">
    <property type="entry name" value="GST_N_Ure2p_like"/>
    <property type="match status" value="1"/>
</dbReference>
<dbReference type="STRING" id="398673.A0A2P4Z7U3"/>
<evidence type="ECO:0000313" key="6">
    <source>
        <dbReference type="Proteomes" id="UP000054821"/>
    </source>
</evidence>
<dbReference type="SFLD" id="SFLDS00019">
    <property type="entry name" value="Glutathione_Transferase_(cytos"/>
    <property type="match status" value="1"/>
</dbReference>
<dbReference type="EMBL" id="JPDN02000072">
    <property type="protein sequence ID" value="PON20340.1"/>
    <property type="molecule type" value="Genomic_DNA"/>
</dbReference>
<protein>
    <submittedName>
        <fullName evidence="5">Glutathione S-transferase</fullName>
    </submittedName>
</protein>
<dbReference type="Gene3D" id="1.20.1050.10">
    <property type="match status" value="1"/>
</dbReference>
<dbReference type="PROSITE" id="PS50405">
    <property type="entry name" value="GST_CTER"/>
    <property type="match status" value="1"/>
</dbReference>
<dbReference type="AlphaFoldDB" id="A0A2P4Z7U3"/>
<dbReference type="SFLD" id="SFLDG01151">
    <property type="entry name" value="Main.2:_Nu-like"/>
    <property type="match status" value="1"/>
</dbReference>
<dbReference type="InterPro" id="IPR004046">
    <property type="entry name" value="GST_C"/>
</dbReference>
<dbReference type="SFLD" id="SFLDG00358">
    <property type="entry name" value="Main_(cytGST)"/>
    <property type="match status" value="1"/>
</dbReference>
<dbReference type="SUPFAM" id="SSF47616">
    <property type="entry name" value="GST C-terminal domain-like"/>
    <property type="match status" value="1"/>
</dbReference>
<organism evidence="5 6">
    <name type="scientific">Trichoderma gamsii</name>
    <dbReference type="NCBI Taxonomy" id="398673"/>
    <lineage>
        <taxon>Eukaryota</taxon>
        <taxon>Fungi</taxon>
        <taxon>Dikarya</taxon>
        <taxon>Ascomycota</taxon>
        <taxon>Pezizomycotina</taxon>
        <taxon>Sordariomycetes</taxon>
        <taxon>Hypocreomycetidae</taxon>
        <taxon>Hypocreales</taxon>
        <taxon>Hypocreaceae</taxon>
        <taxon>Trichoderma</taxon>
    </lineage>
</organism>
<dbReference type="GO" id="GO:0016740">
    <property type="term" value="F:transferase activity"/>
    <property type="evidence" value="ECO:0007669"/>
    <property type="project" value="UniProtKB-KW"/>
</dbReference>
<dbReference type="Proteomes" id="UP000054821">
    <property type="component" value="Unassembled WGS sequence"/>
</dbReference>
<evidence type="ECO:0000256" key="2">
    <source>
        <dbReference type="RuleBase" id="RU003494"/>
    </source>
</evidence>
<dbReference type="PANTHER" id="PTHR44051">
    <property type="entry name" value="GLUTATHIONE S-TRANSFERASE-RELATED"/>
    <property type="match status" value="1"/>
</dbReference>